<dbReference type="PANTHER" id="PTHR30273:SF2">
    <property type="entry name" value="PROTEIN FECR"/>
    <property type="match status" value="1"/>
</dbReference>
<dbReference type="Pfam" id="PF04773">
    <property type="entry name" value="FecR"/>
    <property type="match status" value="1"/>
</dbReference>
<dbReference type="InterPro" id="IPR012373">
    <property type="entry name" value="Ferrdict_sens_TM"/>
</dbReference>
<evidence type="ECO:0000313" key="4">
    <source>
        <dbReference type="Proteomes" id="UP001226434"/>
    </source>
</evidence>
<proteinExistence type="predicted"/>
<evidence type="ECO:0000259" key="1">
    <source>
        <dbReference type="Pfam" id="PF04773"/>
    </source>
</evidence>
<dbReference type="RefSeq" id="WP_282332928.1">
    <property type="nucleotide sequence ID" value="NZ_JASBRG010000001.1"/>
</dbReference>
<gene>
    <name evidence="3" type="ORF">QJ048_00035</name>
</gene>
<comment type="caution">
    <text evidence="3">The sequence shown here is derived from an EMBL/GenBank/DDBJ whole genome shotgun (WGS) entry which is preliminary data.</text>
</comment>
<dbReference type="InterPro" id="IPR032508">
    <property type="entry name" value="FecR_C"/>
</dbReference>
<feature type="domain" description="FecR protein" evidence="1">
    <location>
        <begin position="189"/>
        <end position="284"/>
    </location>
</feature>
<dbReference type="Gene3D" id="2.60.120.1440">
    <property type="match status" value="1"/>
</dbReference>
<evidence type="ECO:0000259" key="2">
    <source>
        <dbReference type="Pfam" id="PF16344"/>
    </source>
</evidence>
<dbReference type="Proteomes" id="UP001226434">
    <property type="component" value="Unassembled WGS sequence"/>
</dbReference>
<feature type="domain" description="Protein FecR C-terminal" evidence="2">
    <location>
        <begin position="327"/>
        <end position="393"/>
    </location>
</feature>
<accession>A0ABT6R6E6</accession>
<protein>
    <submittedName>
        <fullName evidence="3">FecR domain-containing protein</fullName>
    </submittedName>
</protein>
<dbReference type="InterPro" id="IPR006860">
    <property type="entry name" value="FecR"/>
</dbReference>
<keyword evidence="4" id="KW-1185">Reference proteome</keyword>
<reference evidence="3 4" key="1">
    <citation type="submission" date="2023-05" db="EMBL/GenBank/DDBJ databases">
        <title>Genome sequence of Pinibacter sp. MAH-24.</title>
        <authorList>
            <person name="Huq M.A."/>
        </authorList>
    </citation>
    <scope>NUCLEOTIDE SEQUENCE [LARGE SCALE GENOMIC DNA]</scope>
    <source>
        <strain evidence="3 4">MAH-24</strain>
    </source>
</reference>
<organism evidence="3 4">
    <name type="scientific">Pinibacter soli</name>
    <dbReference type="NCBI Taxonomy" id="3044211"/>
    <lineage>
        <taxon>Bacteria</taxon>
        <taxon>Pseudomonadati</taxon>
        <taxon>Bacteroidota</taxon>
        <taxon>Chitinophagia</taxon>
        <taxon>Chitinophagales</taxon>
        <taxon>Chitinophagaceae</taxon>
        <taxon>Pinibacter</taxon>
    </lineage>
</organism>
<name>A0ABT6R6E6_9BACT</name>
<evidence type="ECO:0000313" key="3">
    <source>
        <dbReference type="EMBL" id="MDI3318138.1"/>
    </source>
</evidence>
<dbReference type="EMBL" id="JASBRG010000001">
    <property type="protein sequence ID" value="MDI3318138.1"/>
    <property type="molecule type" value="Genomic_DNA"/>
</dbReference>
<dbReference type="Gene3D" id="3.55.50.30">
    <property type="match status" value="1"/>
</dbReference>
<dbReference type="Pfam" id="PF16344">
    <property type="entry name" value="FecR_C"/>
    <property type="match status" value="1"/>
</dbReference>
<dbReference type="PANTHER" id="PTHR30273">
    <property type="entry name" value="PERIPLASMIC SIGNAL SENSOR AND SIGMA FACTOR ACTIVATOR FECR-RELATED"/>
    <property type="match status" value="1"/>
</dbReference>
<sequence>MTSDQYAGLFRQLLAGKLSPGDAQILIDWLGTHEQDPTAAELIMQQLQTPVSIDKIDPAIIARLESKLPYILAHSAKTSSPVVQLFRKSWLRYAAVLIVLLGATGVYFQLNHQQPQQEKTATQVVAKTDIAPGKNGAILTLSDGSKMVLDSLGNGVIADQNGAKVSLANGQLKYATNATEASNVAYNSVTTPKGRQFQIMLPDGTKVWLNAASSLRYPTTFSGNIRNVEMTGEVYFEVAKNTSMPFHVTVNDKTEVDVLGTHFNINAYQNEESLKTTLLEGSVRVSNGDEKILLKPGQQAQVSGNAHMSLNKDVDTDKVMAWKNGVFDFNDATLEQVMRQLERWYDIDVVYEKGVPSIEFIGKMQKNLSLSEVLQGLRISKVHFRIEGRKLIVMP</sequence>